<dbReference type="Proteomes" id="UP000675554">
    <property type="component" value="Unassembled WGS sequence"/>
</dbReference>
<protein>
    <submittedName>
        <fullName evidence="2">Uncharacterized protein</fullName>
    </submittedName>
</protein>
<comment type="caution">
    <text evidence="2">The sequence shown here is derived from an EMBL/GenBank/DDBJ whole genome shotgun (WGS) entry which is preliminary data.</text>
</comment>
<feature type="non-terminal residue" evidence="2">
    <location>
        <position position="1"/>
    </location>
</feature>
<sequence>ARQLGWVYAVLGVAVVVSFARVVGVPEGVPEDRSGVRRGLMTGGSLLLAVLGLIGMDHYADHGEVAVTGTAQLIPNVPAGNGAEVELFVDNTPRRSMLRLALTVEDSAPGAQTCTPETEFTASLVGGGAPASTEGIRPGEAVEFPLGGQQGNVRVRFTVTTDEGCLMRVSVAEATLHD</sequence>
<keyword evidence="1" id="KW-0472">Membrane</keyword>
<keyword evidence="3" id="KW-1185">Reference proteome</keyword>
<dbReference type="EMBL" id="JAGSMN010001822">
    <property type="protein sequence ID" value="MBR7678764.1"/>
    <property type="molecule type" value="Genomic_DNA"/>
</dbReference>
<name>A0A8T4JB21_9ACTN</name>
<evidence type="ECO:0000313" key="2">
    <source>
        <dbReference type="EMBL" id="MBR7678764.1"/>
    </source>
</evidence>
<gene>
    <name evidence="2" type="ORF">KDA82_38610</name>
</gene>
<evidence type="ECO:0000256" key="1">
    <source>
        <dbReference type="SAM" id="Phobius"/>
    </source>
</evidence>
<organism evidence="2 3">
    <name type="scientific">Streptomyces daliensis</name>
    <dbReference type="NCBI Taxonomy" id="299421"/>
    <lineage>
        <taxon>Bacteria</taxon>
        <taxon>Bacillati</taxon>
        <taxon>Actinomycetota</taxon>
        <taxon>Actinomycetes</taxon>
        <taxon>Kitasatosporales</taxon>
        <taxon>Streptomycetaceae</taxon>
        <taxon>Streptomyces</taxon>
    </lineage>
</organism>
<accession>A0A8T4JB21</accession>
<keyword evidence="1" id="KW-0812">Transmembrane</keyword>
<proteinExistence type="predicted"/>
<evidence type="ECO:0000313" key="3">
    <source>
        <dbReference type="Proteomes" id="UP000675554"/>
    </source>
</evidence>
<keyword evidence="1" id="KW-1133">Transmembrane helix</keyword>
<feature type="transmembrane region" description="Helical" evidence="1">
    <location>
        <begin position="6"/>
        <end position="24"/>
    </location>
</feature>
<feature type="transmembrane region" description="Helical" evidence="1">
    <location>
        <begin position="36"/>
        <end position="56"/>
    </location>
</feature>
<dbReference type="AlphaFoldDB" id="A0A8T4JB21"/>
<reference evidence="2" key="1">
    <citation type="submission" date="2021-04" db="EMBL/GenBank/DDBJ databases">
        <title>Sequencing of actinobacteria type strains.</title>
        <authorList>
            <person name="Nguyen G.-S."/>
            <person name="Wentzel A."/>
        </authorList>
    </citation>
    <scope>NUCLEOTIDE SEQUENCE</scope>
    <source>
        <strain evidence="2">DSM 42095</strain>
    </source>
</reference>